<comment type="similarity">
    <text evidence="1">Belongs to the short-chain fatty acyl-CoA assimilation regulator (ScfR) family.</text>
</comment>
<dbReference type="PROSITE" id="PS50943">
    <property type="entry name" value="HTH_CROC1"/>
    <property type="match status" value="1"/>
</dbReference>
<proteinExistence type="inferred from homology"/>
<keyword evidence="4" id="KW-1185">Reference proteome</keyword>
<dbReference type="PANTHER" id="PTHR43236:SF1">
    <property type="entry name" value="BLL7220 PROTEIN"/>
    <property type="match status" value="1"/>
</dbReference>
<name>A0A1Y6BPE5_9NEIS</name>
<dbReference type="InterPro" id="IPR010359">
    <property type="entry name" value="IrrE_HExxH"/>
</dbReference>
<evidence type="ECO:0000313" key="4">
    <source>
        <dbReference type="Proteomes" id="UP000192920"/>
    </source>
</evidence>
<dbReference type="RefSeq" id="WP_085275829.1">
    <property type="nucleotide sequence ID" value="NZ_FXAG01000006.1"/>
</dbReference>
<dbReference type="NCBIfam" id="TIGR02607">
    <property type="entry name" value="antidote_HigA"/>
    <property type="match status" value="1"/>
</dbReference>
<dbReference type="InterPro" id="IPR010982">
    <property type="entry name" value="Lambda_DNA-bd_dom_sf"/>
</dbReference>
<dbReference type="Proteomes" id="UP000192920">
    <property type="component" value="Unassembled WGS sequence"/>
</dbReference>
<dbReference type="PANTHER" id="PTHR43236">
    <property type="entry name" value="ANTITOXIN HIGA1"/>
    <property type="match status" value="1"/>
</dbReference>
<sequence length="369" mass="41671">MPANTTLHPFVPNFAVPPGESLVEVLEARGLSQADLAERTGRPKKTINEIAKGKAAITPETAIQLERVLGISSSFWNSLEQNYRAALARLEEKERLKEHVGWLSSFPYKEMIKRGWIENQSDKVELVQELLNYFGVASPEAWSELWQRGKEATAFRRSPAQNVTDLGLVATWLRQGEIEGRELECSSFDAARFKAALTKIRLKTADIDVHETCDFMVEECRSAGVAVVLVPEFPRLGICGATRWISPDKALIQLSLRYKRNDQFWFSFFHEAGHILLHGKRDVFVEQTKTIKSVEEEEADRFASGFLISSEEYRRFVNSGYFDRESIIDFARLLGIAPGIVVGRLQHDGHVSFGSKLNDLKVALAWAED</sequence>
<reference evidence="4" key="1">
    <citation type="submission" date="2017-04" db="EMBL/GenBank/DDBJ databases">
        <authorList>
            <person name="Varghese N."/>
            <person name="Submissions S."/>
        </authorList>
    </citation>
    <scope>NUCLEOTIDE SEQUENCE [LARGE SCALE GENOMIC DNA]</scope>
    <source>
        <strain evidence="4">DSM 22618</strain>
    </source>
</reference>
<evidence type="ECO:0000256" key="1">
    <source>
        <dbReference type="ARBA" id="ARBA00007227"/>
    </source>
</evidence>
<dbReference type="Gene3D" id="1.10.260.40">
    <property type="entry name" value="lambda repressor-like DNA-binding domains"/>
    <property type="match status" value="1"/>
</dbReference>
<protein>
    <submittedName>
        <fullName evidence="3">Addiction module antidote protein, HigA family</fullName>
    </submittedName>
</protein>
<dbReference type="SMART" id="SM00530">
    <property type="entry name" value="HTH_XRE"/>
    <property type="match status" value="1"/>
</dbReference>
<feature type="domain" description="HTH cro/C1-type" evidence="2">
    <location>
        <begin position="22"/>
        <end position="76"/>
    </location>
</feature>
<dbReference type="EMBL" id="FXAG01000006">
    <property type="protein sequence ID" value="SMF13986.1"/>
    <property type="molecule type" value="Genomic_DNA"/>
</dbReference>
<organism evidence="3 4">
    <name type="scientific">Pseudogulbenkiania subflava DSM 22618</name>
    <dbReference type="NCBI Taxonomy" id="1123014"/>
    <lineage>
        <taxon>Bacteria</taxon>
        <taxon>Pseudomonadati</taxon>
        <taxon>Pseudomonadota</taxon>
        <taxon>Betaproteobacteria</taxon>
        <taxon>Neisseriales</taxon>
        <taxon>Chromobacteriaceae</taxon>
        <taxon>Pseudogulbenkiania</taxon>
    </lineage>
</organism>
<dbReference type="SUPFAM" id="SSF47413">
    <property type="entry name" value="lambda repressor-like DNA-binding domains"/>
    <property type="match status" value="1"/>
</dbReference>
<dbReference type="Pfam" id="PF01381">
    <property type="entry name" value="HTH_3"/>
    <property type="match status" value="1"/>
</dbReference>
<dbReference type="InterPro" id="IPR013430">
    <property type="entry name" value="Toxin_antidote_HigA"/>
</dbReference>
<dbReference type="InterPro" id="IPR001387">
    <property type="entry name" value="Cro/C1-type_HTH"/>
</dbReference>
<dbReference type="AlphaFoldDB" id="A0A1Y6BPE5"/>
<dbReference type="Pfam" id="PF06114">
    <property type="entry name" value="Peptidase_M78"/>
    <property type="match status" value="1"/>
</dbReference>
<dbReference type="GO" id="GO:0003677">
    <property type="term" value="F:DNA binding"/>
    <property type="evidence" value="ECO:0007669"/>
    <property type="project" value="InterPro"/>
</dbReference>
<evidence type="ECO:0000313" key="3">
    <source>
        <dbReference type="EMBL" id="SMF13986.1"/>
    </source>
</evidence>
<dbReference type="InterPro" id="IPR052345">
    <property type="entry name" value="Rad_response_metalloprotease"/>
</dbReference>
<evidence type="ECO:0000259" key="2">
    <source>
        <dbReference type="PROSITE" id="PS50943"/>
    </source>
</evidence>
<accession>A0A1Y6BPE5</accession>
<dbReference type="STRING" id="1123014.SAMN02745746_01527"/>
<dbReference type="CDD" id="cd00093">
    <property type="entry name" value="HTH_XRE"/>
    <property type="match status" value="1"/>
</dbReference>
<gene>
    <name evidence="3" type="ORF">SAMN02745746_01527</name>
</gene>
<dbReference type="Gene3D" id="1.10.10.2910">
    <property type="match status" value="1"/>
</dbReference>